<reference evidence="10" key="3">
    <citation type="submission" date="2022-01" db="EMBL/GenBank/DDBJ databases">
        <title>Collection of gut derived symbiotic bacterial strains cultured from healthy donors.</title>
        <authorList>
            <person name="Lin H."/>
            <person name="Kohout C."/>
            <person name="Waligurski E."/>
            <person name="Pamer E.G."/>
        </authorList>
    </citation>
    <scope>NUCLEOTIDE SEQUENCE</scope>
    <source>
        <strain evidence="10">DFI.6.55</strain>
    </source>
</reference>
<dbReference type="PANTHER" id="PTHR43790">
    <property type="entry name" value="CARBOHYDRATE TRANSPORT ATP-BINDING PROTEIN MG119-RELATED"/>
    <property type="match status" value="1"/>
</dbReference>
<dbReference type="PANTHER" id="PTHR43790:SF4">
    <property type="entry name" value="GUANOSINE IMPORT ATP-BINDING PROTEIN NUPO"/>
    <property type="match status" value="1"/>
</dbReference>
<dbReference type="GO" id="GO:0016887">
    <property type="term" value="F:ATP hydrolysis activity"/>
    <property type="evidence" value="ECO:0007669"/>
    <property type="project" value="InterPro"/>
</dbReference>
<evidence type="ECO:0000256" key="8">
    <source>
        <dbReference type="ARBA" id="ARBA00023136"/>
    </source>
</evidence>
<keyword evidence="2" id="KW-0813">Transport</keyword>
<proteinExistence type="predicted"/>
<dbReference type="CDD" id="cd03215">
    <property type="entry name" value="ABC_Carb_Monos_II"/>
    <property type="match status" value="1"/>
</dbReference>
<evidence type="ECO:0000313" key="13">
    <source>
        <dbReference type="Proteomes" id="UP001299608"/>
    </source>
</evidence>
<reference evidence="11 12" key="1">
    <citation type="journal article" date="2020" name="Cell Host Microbe">
        <title>Functional and Genomic Variation between Human-Derived Isolates of Lachnospiraceae Reveals Inter- and Intra-Species Diversity.</title>
        <authorList>
            <person name="Sorbara M.T."/>
            <person name="Littmann E.R."/>
            <person name="Fontana E."/>
            <person name="Moody T.U."/>
            <person name="Kohout C.E."/>
            <person name="Gjonbalaj M."/>
            <person name="Eaton V."/>
            <person name="Seok R."/>
            <person name="Leiner I.M."/>
            <person name="Pamer E.G."/>
        </authorList>
    </citation>
    <scope>NUCLEOTIDE SEQUENCE [LARGE SCALE GENOMIC DNA]</scope>
    <source>
        <strain evidence="11 12">MSK.1.17</strain>
    </source>
</reference>
<evidence type="ECO:0000256" key="3">
    <source>
        <dbReference type="ARBA" id="ARBA00022475"/>
    </source>
</evidence>
<comment type="subcellular location">
    <subcellularLocation>
        <location evidence="1">Cell membrane</location>
        <topology evidence="1">Peripheral membrane protein</topology>
    </subcellularLocation>
</comment>
<keyword evidence="7" id="KW-1278">Translocase</keyword>
<dbReference type="CDD" id="cd03216">
    <property type="entry name" value="ABC_Carb_Monos_I"/>
    <property type="match status" value="1"/>
</dbReference>
<dbReference type="Pfam" id="PF00005">
    <property type="entry name" value="ABC_tran"/>
    <property type="match status" value="2"/>
</dbReference>
<evidence type="ECO:0000256" key="2">
    <source>
        <dbReference type="ARBA" id="ARBA00022448"/>
    </source>
</evidence>
<dbReference type="EMBL" id="JAKNGE010000013">
    <property type="protein sequence ID" value="MCG4746114.1"/>
    <property type="molecule type" value="Genomic_DNA"/>
</dbReference>
<dbReference type="AlphaFoldDB" id="A0AAW5C1I9"/>
<gene>
    <name evidence="11" type="ORF">G5B36_22305</name>
    <name evidence="10" type="ORF">L0N08_11875</name>
</gene>
<evidence type="ECO:0000259" key="9">
    <source>
        <dbReference type="PROSITE" id="PS50893"/>
    </source>
</evidence>
<dbReference type="InterPro" id="IPR003439">
    <property type="entry name" value="ABC_transporter-like_ATP-bd"/>
</dbReference>
<name>A0AAW5C1I9_9FIRM</name>
<dbReference type="PROSITE" id="PS00211">
    <property type="entry name" value="ABC_TRANSPORTER_1"/>
    <property type="match status" value="1"/>
</dbReference>
<evidence type="ECO:0000256" key="6">
    <source>
        <dbReference type="ARBA" id="ARBA00022840"/>
    </source>
</evidence>
<dbReference type="GO" id="GO:0005524">
    <property type="term" value="F:ATP binding"/>
    <property type="evidence" value="ECO:0007669"/>
    <property type="project" value="UniProtKB-KW"/>
</dbReference>
<reference evidence="11" key="2">
    <citation type="submission" date="2020-02" db="EMBL/GenBank/DDBJ databases">
        <authorList>
            <person name="Littmann E."/>
            <person name="Sorbara M."/>
        </authorList>
    </citation>
    <scope>NUCLEOTIDE SEQUENCE</scope>
    <source>
        <strain evidence="11">MSK.1.17</strain>
    </source>
</reference>
<dbReference type="Proteomes" id="UP001299608">
    <property type="component" value="Unassembled WGS sequence"/>
</dbReference>
<dbReference type="InterPro" id="IPR003593">
    <property type="entry name" value="AAA+_ATPase"/>
</dbReference>
<dbReference type="FunFam" id="3.40.50.300:FF:000127">
    <property type="entry name" value="Ribose import ATP-binding protein RbsA"/>
    <property type="match status" value="1"/>
</dbReference>
<dbReference type="InterPro" id="IPR017871">
    <property type="entry name" value="ABC_transporter-like_CS"/>
</dbReference>
<accession>A0AAW5C1I9</accession>
<dbReference type="SMART" id="SM00382">
    <property type="entry name" value="AAA"/>
    <property type="match status" value="1"/>
</dbReference>
<dbReference type="PROSITE" id="PS50893">
    <property type="entry name" value="ABC_TRANSPORTER_2"/>
    <property type="match status" value="2"/>
</dbReference>
<feature type="domain" description="ABC transporter" evidence="9">
    <location>
        <begin position="252"/>
        <end position="497"/>
    </location>
</feature>
<dbReference type="SUPFAM" id="SSF52540">
    <property type="entry name" value="P-loop containing nucleoside triphosphate hydrolases"/>
    <property type="match status" value="2"/>
</dbReference>
<keyword evidence="8" id="KW-0472">Membrane</keyword>
<keyword evidence="5" id="KW-0547">Nucleotide-binding</keyword>
<dbReference type="GO" id="GO:0005886">
    <property type="term" value="C:plasma membrane"/>
    <property type="evidence" value="ECO:0007669"/>
    <property type="project" value="UniProtKB-SubCell"/>
</dbReference>
<dbReference type="InterPro" id="IPR027417">
    <property type="entry name" value="P-loop_NTPase"/>
</dbReference>
<evidence type="ECO:0000313" key="12">
    <source>
        <dbReference type="Proteomes" id="UP000669239"/>
    </source>
</evidence>
<feature type="domain" description="ABC transporter" evidence="9">
    <location>
        <begin position="1"/>
        <end position="235"/>
    </location>
</feature>
<keyword evidence="12" id="KW-1185">Reference proteome</keyword>
<keyword evidence="6 10" id="KW-0067">ATP-binding</keyword>
<evidence type="ECO:0000256" key="5">
    <source>
        <dbReference type="ARBA" id="ARBA00022741"/>
    </source>
</evidence>
<keyword evidence="4" id="KW-0677">Repeat</keyword>
<organism evidence="10 13">
    <name type="scientific">Enterocloster aldenensis</name>
    <dbReference type="NCBI Taxonomy" id="358742"/>
    <lineage>
        <taxon>Bacteria</taxon>
        <taxon>Bacillati</taxon>
        <taxon>Bacillota</taxon>
        <taxon>Clostridia</taxon>
        <taxon>Lachnospirales</taxon>
        <taxon>Lachnospiraceae</taxon>
        <taxon>Enterocloster</taxon>
    </lineage>
</organism>
<protein>
    <submittedName>
        <fullName evidence="10">ABC transporter ATP-binding protein</fullName>
    </submittedName>
</protein>
<evidence type="ECO:0000256" key="4">
    <source>
        <dbReference type="ARBA" id="ARBA00022737"/>
    </source>
</evidence>
<dbReference type="InterPro" id="IPR050107">
    <property type="entry name" value="ABC_carbohydrate_import_ATPase"/>
</dbReference>
<evidence type="ECO:0000256" key="1">
    <source>
        <dbReference type="ARBA" id="ARBA00004202"/>
    </source>
</evidence>
<sequence length="500" mass="55399">MQEITKKFGNFTANDKVNLQLKWAEIHGICGENGAGKTTLMNTLYGLHQPTAGEIYIDGKRVVIHSPKDSIALGIGMVQQHFSLVPSMTVAENIVMGKPPHAKNGLIDKRKSIEIVEEISRKYNLTVNPSALVKELPVGLQQRVEILKALYLGANILIMDEPTAVLTPQEINQLFITLDELRNQGKSIILITHKLSEVTAITDRITVMRLGKTVGTIDTKETTEHEIARMMVGREVLMSVEKDISEPKEIVLDVNHISCSNDQGISVVNDVSFCVRQGEIVGIAGVQGNGQTELIEAITGLRKIRSGKISIGGNILGGNNTSRQCRDLHVGHIPEDRQEVGAARYASIRDNYLLYLHTLRRFHKGIFLNYKEFDKACIEGLAEYDVRYNKIQDNASSLSGGNLQKLIIAREMYTKPHLLVAAQPTRGVDIGATEFIHKQIVAQRDLGSGVLLFSNELSEIISLSDRILVMYRGQIIGEVDQVHATEEKLGLWMAGIKDER</sequence>
<evidence type="ECO:0000313" key="10">
    <source>
        <dbReference type="EMBL" id="MCG4746114.1"/>
    </source>
</evidence>
<keyword evidence="3" id="KW-1003">Cell membrane</keyword>
<evidence type="ECO:0000313" key="11">
    <source>
        <dbReference type="EMBL" id="NSJ51420.1"/>
    </source>
</evidence>
<comment type="caution">
    <text evidence="10">The sequence shown here is derived from an EMBL/GenBank/DDBJ whole genome shotgun (WGS) entry which is preliminary data.</text>
</comment>
<dbReference type="Proteomes" id="UP000669239">
    <property type="component" value="Unassembled WGS sequence"/>
</dbReference>
<dbReference type="EMBL" id="JAAITT010000040">
    <property type="protein sequence ID" value="NSJ51420.1"/>
    <property type="molecule type" value="Genomic_DNA"/>
</dbReference>
<evidence type="ECO:0000256" key="7">
    <source>
        <dbReference type="ARBA" id="ARBA00022967"/>
    </source>
</evidence>
<dbReference type="Gene3D" id="3.40.50.300">
    <property type="entry name" value="P-loop containing nucleotide triphosphate hydrolases"/>
    <property type="match status" value="2"/>
</dbReference>